<dbReference type="EMBL" id="JARKIE010000015">
    <property type="protein sequence ID" value="KAJ7702412.1"/>
    <property type="molecule type" value="Genomic_DNA"/>
</dbReference>
<comment type="caution">
    <text evidence="2">The sequence shown here is derived from an EMBL/GenBank/DDBJ whole genome shotgun (WGS) entry which is preliminary data.</text>
</comment>
<organism evidence="2 3">
    <name type="scientific">Mycena rosella</name>
    <name type="common">Pink bonnet</name>
    <name type="synonym">Agaricus rosellus</name>
    <dbReference type="NCBI Taxonomy" id="1033263"/>
    <lineage>
        <taxon>Eukaryota</taxon>
        <taxon>Fungi</taxon>
        <taxon>Dikarya</taxon>
        <taxon>Basidiomycota</taxon>
        <taxon>Agaricomycotina</taxon>
        <taxon>Agaricomycetes</taxon>
        <taxon>Agaricomycetidae</taxon>
        <taxon>Agaricales</taxon>
        <taxon>Marasmiineae</taxon>
        <taxon>Mycenaceae</taxon>
        <taxon>Mycena</taxon>
    </lineage>
</organism>
<accession>A0AAD7GQ28</accession>
<sequence>FAMLSIVALAACLTSAAAAQAVPYYDPRLTGGSMLTLQNEPLNMIISGLSSPDVLTIRGIVNFGNALGYGDDCLGIHLGGPQAANLGDGNGLVNQTQMMREDYGNTPIGTCLETLMGGNHYRVFPQNGSKANSGALFLAASKEDPITEQHNIVPNGYDIGRDQVVSDATGGIVSFSGVDYTTTVEYVSGLLTPGAEGINHNISIDGRTAILTVTASTVNSGLDCKGSSLCGTLNVASCDAARDKLVPTTIYRTDG</sequence>
<feature type="chain" id="PRO_5042190536" evidence="1">
    <location>
        <begin position="19"/>
        <end position="255"/>
    </location>
</feature>
<keyword evidence="3" id="KW-1185">Reference proteome</keyword>
<gene>
    <name evidence="2" type="ORF">B0H17DRAFT_923358</name>
</gene>
<evidence type="ECO:0000313" key="3">
    <source>
        <dbReference type="Proteomes" id="UP001221757"/>
    </source>
</evidence>
<proteinExistence type="predicted"/>
<keyword evidence="1" id="KW-0732">Signal</keyword>
<name>A0AAD7GQ28_MYCRO</name>
<feature type="non-terminal residue" evidence="2">
    <location>
        <position position="255"/>
    </location>
</feature>
<protein>
    <submittedName>
        <fullName evidence="2">Uncharacterized protein</fullName>
    </submittedName>
</protein>
<feature type="signal peptide" evidence="1">
    <location>
        <begin position="1"/>
        <end position="18"/>
    </location>
</feature>
<dbReference type="Proteomes" id="UP001221757">
    <property type="component" value="Unassembled WGS sequence"/>
</dbReference>
<dbReference type="AlphaFoldDB" id="A0AAD7GQ28"/>
<evidence type="ECO:0000256" key="1">
    <source>
        <dbReference type="SAM" id="SignalP"/>
    </source>
</evidence>
<reference evidence="2" key="1">
    <citation type="submission" date="2023-03" db="EMBL/GenBank/DDBJ databases">
        <title>Massive genome expansion in bonnet fungi (Mycena s.s.) driven by repeated elements and novel gene families across ecological guilds.</title>
        <authorList>
            <consortium name="Lawrence Berkeley National Laboratory"/>
            <person name="Harder C.B."/>
            <person name="Miyauchi S."/>
            <person name="Viragh M."/>
            <person name="Kuo A."/>
            <person name="Thoen E."/>
            <person name="Andreopoulos B."/>
            <person name="Lu D."/>
            <person name="Skrede I."/>
            <person name="Drula E."/>
            <person name="Henrissat B."/>
            <person name="Morin E."/>
            <person name="Kohler A."/>
            <person name="Barry K."/>
            <person name="LaButti K."/>
            <person name="Morin E."/>
            <person name="Salamov A."/>
            <person name="Lipzen A."/>
            <person name="Mereny Z."/>
            <person name="Hegedus B."/>
            <person name="Baldrian P."/>
            <person name="Stursova M."/>
            <person name="Weitz H."/>
            <person name="Taylor A."/>
            <person name="Grigoriev I.V."/>
            <person name="Nagy L.G."/>
            <person name="Martin F."/>
            <person name="Kauserud H."/>
        </authorList>
    </citation>
    <scope>NUCLEOTIDE SEQUENCE</scope>
    <source>
        <strain evidence="2">CBHHK067</strain>
    </source>
</reference>
<evidence type="ECO:0000313" key="2">
    <source>
        <dbReference type="EMBL" id="KAJ7702412.1"/>
    </source>
</evidence>